<name>A0A158R072_NIPBR</name>
<evidence type="ECO:0000313" key="3">
    <source>
        <dbReference type="WBParaSite" id="NBR_0001129801-mRNA-1"/>
    </source>
</evidence>
<dbReference type="EMBL" id="UYSL01020497">
    <property type="protein sequence ID" value="VDL74888.1"/>
    <property type="molecule type" value="Genomic_DNA"/>
</dbReference>
<accession>A0A158R072</accession>
<organism evidence="3">
    <name type="scientific">Nippostrongylus brasiliensis</name>
    <name type="common">Rat hookworm</name>
    <dbReference type="NCBI Taxonomy" id="27835"/>
    <lineage>
        <taxon>Eukaryota</taxon>
        <taxon>Metazoa</taxon>
        <taxon>Ecdysozoa</taxon>
        <taxon>Nematoda</taxon>
        <taxon>Chromadorea</taxon>
        <taxon>Rhabditida</taxon>
        <taxon>Rhabditina</taxon>
        <taxon>Rhabditomorpha</taxon>
        <taxon>Strongyloidea</taxon>
        <taxon>Heligmosomidae</taxon>
        <taxon>Nippostrongylus</taxon>
    </lineage>
</organism>
<dbReference type="Proteomes" id="UP000271162">
    <property type="component" value="Unassembled WGS sequence"/>
</dbReference>
<dbReference type="WBParaSite" id="NBR_0001129801-mRNA-1">
    <property type="protein sequence ID" value="NBR_0001129801-mRNA-1"/>
    <property type="gene ID" value="NBR_0001129801"/>
</dbReference>
<evidence type="ECO:0000313" key="1">
    <source>
        <dbReference type="EMBL" id="VDL74888.1"/>
    </source>
</evidence>
<keyword evidence="2" id="KW-1185">Reference proteome</keyword>
<dbReference type="STRING" id="27835.A0A158R072"/>
<protein>
    <submittedName>
        <fullName evidence="1 3">Uncharacterized protein</fullName>
    </submittedName>
</protein>
<evidence type="ECO:0000313" key="2">
    <source>
        <dbReference type="Proteomes" id="UP000271162"/>
    </source>
</evidence>
<reference evidence="3" key="1">
    <citation type="submission" date="2016-04" db="UniProtKB">
        <authorList>
            <consortium name="WormBaseParasite"/>
        </authorList>
    </citation>
    <scope>IDENTIFICATION</scope>
</reference>
<reference evidence="1 2" key="2">
    <citation type="submission" date="2018-11" db="EMBL/GenBank/DDBJ databases">
        <authorList>
            <consortium name="Pathogen Informatics"/>
        </authorList>
    </citation>
    <scope>NUCLEOTIDE SEQUENCE [LARGE SCALE GENOMIC DNA]</scope>
</reference>
<sequence>MKIRAQLSASNFIAWMLNGSYGFGESKETDFGVNKKFGQSVDDDWGTATPRRDFWGEDTNVADVVDDETNADLGFGGSVLDDRPAVEEEDVGLVRERAIQEEVTCRLGTPMVDSMAEIEVEEVVFEAEVVAMPVALLDHLSRIKKWTKGSAPRNVDLEKSSEGAAEDEELETLVQAEEASETTWVSVVKAMIVVEEAARAEVEVLEGAEMAVLEASIVTTTPATSASEGLSRPDSVHLALVRVAMGSDNNLDPKEMKIHHRVIIVDRRGTSHTTVTILEMQDSVAVAIEISKAMALVVTKATDSVEDGAMTMSAALAVSRIGLARGETGMVSVVQEMLTGTMKVEEDEEIDVLFKQHIEQGEMFTKLFEAEVTLTEGGLNGRSEKGRKIRISEDVFVPLFSRPLHIVIGSAVHENDS</sequence>
<dbReference type="AlphaFoldDB" id="A0A158R072"/>
<proteinExistence type="predicted"/>
<gene>
    <name evidence="1" type="ORF">NBR_LOCUS11299</name>
</gene>